<protein>
    <recommendedName>
        <fullName evidence="5">Pilus assembly protein TadE</fullName>
    </recommendedName>
</protein>
<evidence type="ECO:0000256" key="2">
    <source>
        <dbReference type="SAM" id="Phobius"/>
    </source>
</evidence>
<reference evidence="3 4" key="1">
    <citation type="journal article" date="2008" name="J. Bacteriol.">
        <title>Complete genome sequence of the soil actinomycete Kocuria rhizophila.</title>
        <authorList>
            <person name="Takarada H."/>
            <person name="Sekine M."/>
            <person name="Kosugi H."/>
            <person name="Matsuo Y."/>
            <person name="Fujisawa T."/>
            <person name="Omata S."/>
            <person name="Kishi E."/>
            <person name="Shimizu A."/>
            <person name="Tsukatani N."/>
            <person name="Tanikawa S."/>
            <person name="Fujita N."/>
            <person name="Harayama S."/>
        </authorList>
    </citation>
    <scope>NUCLEOTIDE SEQUENCE [LARGE SCALE GENOMIC DNA]</scope>
    <source>
        <strain evidence="4">ATCC 9341 / DSM 348 / NBRC 103217 / DC2201</strain>
    </source>
</reference>
<dbReference type="RefSeq" id="WP_012397997.1">
    <property type="nucleotide sequence ID" value="NC_010617.1"/>
</dbReference>
<dbReference type="KEGG" id="krh:KRH_09290"/>
<organism evidence="3 4">
    <name type="scientific">Kocuria rhizophila (strain ATCC 9341 / DSM 348 / NBRC 103217 / DC2201)</name>
    <dbReference type="NCBI Taxonomy" id="378753"/>
    <lineage>
        <taxon>Bacteria</taxon>
        <taxon>Bacillati</taxon>
        <taxon>Actinomycetota</taxon>
        <taxon>Actinomycetes</taxon>
        <taxon>Micrococcales</taxon>
        <taxon>Micrococcaceae</taxon>
        <taxon>Kocuria</taxon>
    </lineage>
</organism>
<sequence>MQWTWTREQPGTAGVGRSGRAAAPDDRDRGSAAAAPDDRDRGSAAAAPDDRDRGSAVVEFIGLGLLLLVPVIYLVLTVARVQAGSFAVVAAAEQAGQAVSVLESRELDRTGVHDVAAVAAQDHGFAPQDLTLSVSCSDGSCESAGAVATVHASLGVTLPGMPGFVTARVTTLTADVTVVSGRYS</sequence>
<feature type="region of interest" description="Disordered" evidence="1">
    <location>
        <begin position="1"/>
        <end position="50"/>
    </location>
</feature>
<keyword evidence="2" id="KW-1133">Transmembrane helix</keyword>
<evidence type="ECO:0000256" key="1">
    <source>
        <dbReference type="SAM" id="MobiDB-lite"/>
    </source>
</evidence>
<dbReference type="STRING" id="378753.KRH_09290"/>
<dbReference type="eggNOG" id="ENOG503343S">
    <property type="taxonomic scope" value="Bacteria"/>
</dbReference>
<dbReference type="EMBL" id="AP009152">
    <property type="protein sequence ID" value="BAG29276.1"/>
    <property type="molecule type" value="Genomic_DNA"/>
</dbReference>
<evidence type="ECO:0000313" key="4">
    <source>
        <dbReference type="Proteomes" id="UP000008838"/>
    </source>
</evidence>
<keyword evidence="4" id="KW-1185">Reference proteome</keyword>
<dbReference type="AlphaFoldDB" id="B2GLI3"/>
<gene>
    <name evidence="3" type="ordered locus">KRH_09290</name>
</gene>
<keyword evidence="2" id="KW-0812">Transmembrane</keyword>
<evidence type="ECO:0000313" key="3">
    <source>
        <dbReference type="EMBL" id="BAG29276.1"/>
    </source>
</evidence>
<proteinExistence type="predicted"/>
<dbReference type="HOGENOM" id="CLU_116587_3_0_11"/>
<accession>B2GLI3</accession>
<dbReference type="Proteomes" id="UP000008838">
    <property type="component" value="Chromosome"/>
</dbReference>
<feature type="transmembrane region" description="Helical" evidence="2">
    <location>
        <begin position="56"/>
        <end position="76"/>
    </location>
</feature>
<feature type="compositionally biased region" description="Basic and acidic residues" evidence="1">
    <location>
        <begin position="23"/>
        <end position="50"/>
    </location>
</feature>
<name>B2GLI3_KOCRD</name>
<keyword evidence="2" id="KW-0472">Membrane</keyword>
<evidence type="ECO:0008006" key="5">
    <source>
        <dbReference type="Google" id="ProtNLM"/>
    </source>
</evidence>